<keyword evidence="9" id="KW-1133">Transmembrane helix</keyword>
<dbReference type="SUPFAM" id="SSF52172">
    <property type="entry name" value="CheY-like"/>
    <property type="match status" value="1"/>
</dbReference>
<dbReference type="Pfam" id="PF02518">
    <property type="entry name" value="HATPase_c"/>
    <property type="match status" value="1"/>
</dbReference>
<dbReference type="SMART" id="SM00448">
    <property type="entry name" value="REC"/>
    <property type="match status" value="1"/>
</dbReference>
<evidence type="ECO:0000259" key="10">
    <source>
        <dbReference type="PROSITE" id="PS50109"/>
    </source>
</evidence>
<evidence type="ECO:0000256" key="3">
    <source>
        <dbReference type="ARBA" id="ARBA00022553"/>
    </source>
</evidence>
<evidence type="ECO:0000256" key="8">
    <source>
        <dbReference type="SAM" id="MobiDB-lite"/>
    </source>
</evidence>
<sequence>MIIFFRKRTSEQVSTIIREMGTGHTSIVYLDRATQLLYQADNNFRLYTVTYDKKYFNSYREQLDGLKLQLDSVLLDSVSTGSLRKLLNYKSDKMDIFLQCSQQLDSLLQIQEDWKPAAVSLPVQVLGKMVARQKAHSDTIVTTEQVTKTNKKKLFGRLKDAITNKSSVHQQSNQVSVVHHSNPGSSGNGTVSSSQLQEMQASYDQLLNEAAKSRYRMNTAEQDLVATSSRLFEQLESLLQSARRAMTDAILAKQSEQKAEAGSALYAIWRQSYWEIPLILLLAGIIIYGMMRLYRYDLALLRSKQQAERLARQKAEFAATVSHELRTPIHSLLGYSQQLNREYKPETVSAIRTAAEMLLQVVNNVLDYTKIETQKLILKQEKFSPRTAIEEVCEGLRVQSDMKSLIMTLNIYFPTGLQVSGDAFRLKQVITNLVANAIKYTDNGEITVTASVRNTDNNTCLLEVAVTDTGIGIHNRDLPQLFNAFTQADQNDPNAHKRVSGSGLGLHIAKKIIDLHEGKIHVKSIHGKGSTFFFEIKYPMVVHSPATRKITVPVNASNQEEPRTSLTRILVVEDNVLNQKLLSLMLDRMQVYYKVVSNAEEALIQFELNTFDIVLTDIDLPGMDGLALAGRIRQWDDKEKAAVKIVAITGNILEDDVANYLRSGFNDYISKPYREEDILEKIQLFGMMA</sequence>
<dbReference type="Gene3D" id="3.30.565.10">
    <property type="entry name" value="Histidine kinase-like ATPase, C-terminal domain"/>
    <property type="match status" value="1"/>
</dbReference>
<evidence type="ECO:0000256" key="9">
    <source>
        <dbReference type="SAM" id="Phobius"/>
    </source>
</evidence>
<dbReference type="InterPro" id="IPR005467">
    <property type="entry name" value="His_kinase_dom"/>
</dbReference>
<feature type="coiled-coil region" evidence="7">
    <location>
        <begin position="196"/>
        <end position="223"/>
    </location>
</feature>
<proteinExistence type="predicted"/>
<dbReference type="InterPro" id="IPR003594">
    <property type="entry name" value="HATPase_dom"/>
</dbReference>
<dbReference type="GO" id="GO:0009927">
    <property type="term" value="F:histidine phosphotransfer kinase activity"/>
    <property type="evidence" value="ECO:0007669"/>
    <property type="project" value="TreeGrafter"/>
</dbReference>
<keyword evidence="7" id="KW-0175">Coiled coil</keyword>
<evidence type="ECO:0000313" key="12">
    <source>
        <dbReference type="EMBL" id="RAJ82330.1"/>
    </source>
</evidence>
<dbReference type="CDD" id="cd17546">
    <property type="entry name" value="REC_hyHK_CKI1_RcsC-like"/>
    <property type="match status" value="1"/>
</dbReference>
<evidence type="ECO:0000256" key="2">
    <source>
        <dbReference type="ARBA" id="ARBA00012438"/>
    </source>
</evidence>
<dbReference type="SUPFAM" id="SSF55874">
    <property type="entry name" value="ATPase domain of HSP90 chaperone/DNA topoisomerase II/histidine kinase"/>
    <property type="match status" value="1"/>
</dbReference>
<feature type="domain" description="Histidine kinase" evidence="10">
    <location>
        <begin position="320"/>
        <end position="540"/>
    </location>
</feature>
<dbReference type="FunFam" id="3.30.565.10:FF:000010">
    <property type="entry name" value="Sensor histidine kinase RcsC"/>
    <property type="match status" value="1"/>
</dbReference>
<keyword evidence="13" id="KW-1185">Reference proteome</keyword>
<dbReference type="PRINTS" id="PR00344">
    <property type="entry name" value="BCTRLSENSOR"/>
</dbReference>
<dbReference type="CDD" id="cd16922">
    <property type="entry name" value="HATPase_EvgS-ArcB-TorS-like"/>
    <property type="match status" value="1"/>
</dbReference>
<dbReference type="PANTHER" id="PTHR43047:SF72">
    <property type="entry name" value="OSMOSENSING HISTIDINE PROTEIN KINASE SLN1"/>
    <property type="match status" value="1"/>
</dbReference>
<dbReference type="Gene3D" id="1.10.287.130">
    <property type="match status" value="1"/>
</dbReference>
<keyword evidence="5 12" id="KW-0418">Kinase</keyword>
<dbReference type="PROSITE" id="PS50109">
    <property type="entry name" value="HIS_KIN"/>
    <property type="match status" value="1"/>
</dbReference>
<evidence type="ECO:0000256" key="1">
    <source>
        <dbReference type="ARBA" id="ARBA00000085"/>
    </source>
</evidence>
<comment type="catalytic activity">
    <reaction evidence="1">
        <text>ATP + protein L-histidine = ADP + protein N-phospho-L-histidine.</text>
        <dbReference type="EC" id="2.7.13.3"/>
    </reaction>
</comment>
<dbReference type="InterPro" id="IPR036890">
    <property type="entry name" value="HATPase_C_sf"/>
</dbReference>
<keyword evidence="3 6" id="KW-0597">Phosphoprotein</keyword>
<dbReference type="Pfam" id="PF00512">
    <property type="entry name" value="HisKA"/>
    <property type="match status" value="1"/>
</dbReference>
<feature type="transmembrane region" description="Helical" evidence="9">
    <location>
        <begin position="273"/>
        <end position="294"/>
    </location>
</feature>
<keyword evidence="9" id="KW-0812">Transmembrane</keyword>
<feature type="modified residue" description="4-aspartylphosphate" evidence="6">
    <location>
        <position position="617"/>
    </location>
</feature>
<gene>
    <name evidence="12" type="ORF">CLV59_104556</name>
</gene>
<organism evidence="12 13">
    <name type="scientific">Chitinophaga dinghuensis</name>
    <dbReference type="NCBI Taxonomy" id="1539050"/>
    <lineage>
        <taxon>Bacteria</taxon>
        <taxon>Pseudomonadati</taxon>
        <taxon>Bacteroidota</taxon>
        <taxon>Chitinophagia</taxon>
        <taxon>Chitinophagales</taxon>
        <taxon>Chitinophagaceae</taxon>
        <taxon>Chitinophaga</taxon>
    </lineage>
</organism>
<reference evidence="12 13" key="1">
    <citation type="submission" date="2018-06" db="EMBL/GenBank/DDBJ databases">
        <title>Genomic Encyclopedia of Archaeal and Bacterial Type Strains, Phase II (KMG-II): from individual species to whole genera.</title>
        <authorList>
            <person name="Goeker M."/>
        </authorList>
    </citation>
    <scope>NUCLEOTIDE SEQUENCE [LARGE SCALE GENOMIC DNA]</scope>
    <source>
        <strain evidence="12 13">DSM 29821</strain>
    </source>
</reference>
<dbReference type="Pfam" id="PF00072">
    <property type="entry name" value="Response_reg"/>
    <property type="match status" value="1"/>
</dbReference>
<evidence type="ECO:0000259" key="11">
    <source>
        <dbReference type="PROSITE" id="PS50110"/>
    </source>
</evidence>
<feature type="compositionally biased region" description="Polar residues" evidence="8">
    <location>
        <begin position="183"/>
        <end position="194"/>
    </location>
</feature>
<dbReference type="PROSITE" id="PS50110">
    <property type="entry name" value="RESPONSE_REGULATORY"/>
    <property type="match status" value="1"/>
</dbReference>
<dbReference type="GO" id="GO:0005886">
    <property type="term" value="C:plasma membrane"/>
    <property type="evidence" value="ECO:0007669"/>
    <property type="project" value="TreeGrafter"/>
</dbReference>
<dbReference type="InterPro" id="IPR036097">
    <property type="entry name" value="HisK_dim/P_sf"/>
</dbReference>
<dbReference type="EMBL" id="QLMA01000004">
    <property type="protein sequence ID" value="RAJ82330.1"/>
    <property type="molecule type" value="Genomic_DNA"/>
</dbReference>
<accession>A0A327W1S3</accession>
<dbReference type="InterPro" id="IPR011006">
    <property type="entry name" value="CheY-like_superfamily"/>
</dbReference>
<dbReference type="InterPro" id="IPR001789">
    <property type="entry name" value="Sig_transdc_resp-reg_receiver"/>
</dbReference>
<keyword evidence="9" id="KW-0472">Membrane</keyword>
<feature type="compositionally biased region" description="Low complexity" evidence="8">
    <location>
        <begin position="169"/>
        <end position="182"/>
    </location>
</feature>
<evidence type="ECO:0000256" key="6">
    <source>
        <dbReference type="PROSITE-ProRule" id="PRU00169"/>
    </source>
</evidence>
<feature type="domain" description="Response regulatory" evidence="11">
    <location>
        <begin position="568"/>
        <end position="686"/>
    </location>
</feature>
<evidence type="ECO:0000256" key="7">
    <source>
        <dbReference type="SAM" id="Coils"/>
    </source>
</evidence>
<protein>
    <recommendedName>
        <fullName evidence="2">histidine kinase</fullName>
        <ecNumber evidence="2">2.7.13.3</ecNumber>
    </recommendedName>
</protein>
<dbReference type="SMART" id="SM00388">
    <property type="entry name" value="HisKA"/>
    <property type="match status" value="1"/>
</dbReference>
<dbReference type="Gene3D" id="3.40.50.2300">
    <property type="match status" value="1"/>
</dbReference>
<dbReference type="Proteomes" id="UP000249819">
    <property type="component" value="Unassembled WGS sequence"/>
</dbReference>
<dbReference type="EC" id="2.7.13.3" evidence="2"/>
<keyword evidence="4" id="KW-0808">Transferase</keyword>
<name>A0A327W1S3_9BACT</name>
<dbReference type="SMART" id="SM00387">
    <property type="entry name" value="HATPase_c"/>
    <property type="match status" value="1"/>
</dbReference>
<dbReference type="GO" id="GO:0000155">
    <property type="term" value="F:phosphorelay sensor kinase activity"/>
    <property type="evidence" value="ECO:0007669"/>
    <property type="project" value="InterPro"/>
</dbReference>
<evidence type="ECO:0000313" key="13">
    <source>
        <dbReference type="Proteomes" id="UP000249819"/>
    </source>
</evidence>
<dbReference type="InterPro" id="IPR003661">
    <property type="entry name" value="HisK_dim/P_dom"/>
</dbReference>
<dbReference type="CDD" id="cd00082">
    <property type="entry name" value="HisKA"/>
    <property type="match status" value="1"/>
</dbReference>
<dbReference type="InterPro" id="IPR004358">
    <property type="entry name" value="Sig_transdc_His_kin-like_C"/>
</dbReference>
<evidence type="ECO:0000256" key="4">
    <source>
        <dbReference type="ARBA" id="ARBA00022679"/>
    </source>
</evidence>
<evidence type="ECO:0000256" key="5">
    <source>
        <dbReference type="ARBA" id="ARBA00022777"/>
    </source>
</evidence>
<dbReference type="SUPFAM" id="SSF47384">
    <property type="entry name" value="Homodimeric domain of signal transducing histidine kinase"/>
    <property type="match status" value="1"/>
</dbReference>
<dbReference type="AlphaFoldDB" id="A0A327W1S3"/>
<dbReference type="PANTHER" id="PTHR43047">
    <property type="entry name" value="TWO-COMPONENT HISTIDINE PROTEIN KINASE"/>
    <property type="match status" value="1"/>
</dbReference>
<feature type="region of interest" description="Disordered" evidence="8">
    <location>
        <begin position="169"/>
        <end position="194"/>
    </location>
</feature>
<comment type="caution">
    <text evidence="12">The sequence shown here is derived from an EMBL/GenBank/DDBJ whole genome shotgun (WGS) entry which is preliminary data.</text>
</comment>